<dbReference type="EMBL" id="BSET01000002">
    <property type="protein sequence ID" value="GLK02515.1"/>
    <property type="molecule type" value="Genomic_DNA"/>
</dbReference>
<sequence>MIGSFILFMVLFLGGFWCMGIAHELPQGQALVFCAGLALVSIALAWVMRTAGGATRRNAKDGYGAS</sequence>
<name>A0A9W6HUC3_9MICO</name>
<proteinExistence type="predicted"/>
<accession>A0A9W6HUC3</accession>
<evidence type="ECO:0000313" key="2">
    <source>
        <dbReference type="EMBL" id="GLK02515.1"/>
    </source>
</evidence>
<dbReference type="RefSeq" id="WP_204937374.1">
    <property type="nucleotide sequence ID" value="NZ_JAFBBQ010000001.1"/>
</dbReference>
<organism evidence="2 3">
    <name type="scientific">Microbacterium keratanolyticum</name>
    <dbReference type="NCBI Taxonomy" id="67574"/>
    <lineage>
        <taxon>Bacteria</taxon>
        <taxon>Bacillati</taxon>
        <taxon>Actinomycetota</taxon>
        <taxon>Actinomycetes</taxon>
        <taxon>Micrococcales</taxon>
        <taxon>Microbacteriaceae</taxon>
        <taxon>Microbacterium</taxon>
    </lineage>
</organism>
<keyword evidence="1" id="KW-0812">Transmembrane</keyword>
<reference evidence="2" key="1">
    <citation type="journal article" date="2014" name="Int. J. Syst. Evol. Microbiol.">
        <title>Complete genome sequence of Corynebacterium casei LMG S-19264T (=DSM 44701T), isolated from a smear-ripened cheese.</title>
        <authorList>
            <consortium name="US DOE Joint Genome Institute (JGI-PGF)"/>
            <person name="Walter F."/>
            <person name="Albersmeier A."/>
            <person name="Kalinowski J."/>
            <person name="Ruckert C."/>
        </authorList>
    </citation>
    <scope>NUCLEOTIDE SEQUENCE</scope>
    <source>
        <strain evidence="2">VKM Ac-1958</strain>
    </source>
</reference>
<feature type="transmembrane region" description="Helical" evidence="1">
    <location>
        <begin position="30"/>
        <end position="48"/>
    </location>
</feature>
<evidence type="ECO:0000256" key="1">
    <source>
        <dbReference type="SAM" id="Phobius"/>
    </source>
</evidence>
<gene>
    <name evidence="2" type="ORF">GCM10017596_22300</name>
</gene>
<reference evidence="2" key="2">
    <citation type="submission" date="2023-01" db="EMBL/GenBank/DDBJ databases">
        <authorList>
            <person name="Sun Q."/>
            <person name="Evtushenko L."/>
        </authorList>
    </citation>
    <scope>NUCLEOTIDE SEQUENCE</scope>
    <source>
        <strain evidence="2">VKM Ac-1958</strain>
    </source>
</reference>
<comment type="caution">
    <text evidence="2">The sequence shown here is derived from an EMBL/GenBank/DDBJ whole genome shotgun (WGS) entry which is preliminary data.</text>
</comment>
<keyword evidence="1" id="KW-0472">Membrane</keyword>
<dbReference type="Proteomes" id="UP001142325">
    <property type="component" value="Unassembled WGS sequence"/>
</dbReference>
<dbReference type="AlphaFoldDB" id="A0A9W6HUC3"/>
<keyword evidence="1" id="KW-1133">Transmembrane helix</keyword>
<protein>
    <submittedName>
        <fullName evidence="2">Uncharacterized protein</fullName>
    </submittedName>
</protein>
<keyword evidence="3" id="KW-1185">Reference proteome</keyword>
<evidence type="ECO:0000313" key="3">
    <source>
        <dbReference type="Proteomes" id="UP001142325"/>
    </source>
</evidence>